<sequence length="101" mass="12289">MITYGEKRRALTIRIQLFYFLKLIQNQIITATSHGQLWCMKLKRIENSSKMQRPRRTVKQMLRRSWRTVKCKQMTRRTRRAMECRKLFSKTCTFPLSMLSN</sequence>
<dbReference type="EMBL" id="HBUF01165143">
    <property type="protein sequence ID" value="CAG6651019.1"/>
    <property type="molecule type" value="Transcribed_RNA"/>
</dbReference>
<dbReference type="EMBL" id="HBUF01614609">
    <property type="protein sequence ID" value="CAG6779571.1"/>
    <property type="molecule type" value="Transcribed_RNA"/>
</dbReference>
<organism evidence="1">
    <name type="scientific">Cacopsylla melanoneura</name>
    <dbReference type="NCBI Taxonomy" id="428564"/>
    <lineage>
        <taxon>Eukaryota</taxon>
        <taxon>Metazoa</taxon>
        <taxon>Ecdysozoa</taxon>
        <taxon>Arthropoda</taxon>
        <taxon>Hexapoda</taxon>
        <taxon>Insecta</taxon>
        <taxon>Pterygota</taxon>
        <taxon>Neoptera</taxon>
        <taxon>Paraneoptera</taxon>
        <taxon>Hemiptera</taxon>
        <taxon>Sternorrhyncha</taxon>
        <taxon>Psylloidea</taxon>
        <taxon>Psyllidae</taxon>
        <taxon>Psyllinae</taxon>
        <taxon>Cacopsylla</taxon>
    </lineage>
</organism>
<dbReference type="EMBL" id="HBUF01388560">
    <property type="protein sequence ID" value="CAG6733017.1"/>
    <property type="molecule type" value="Transcribed_RNA"/>
</dbReference>
<dbReference type="EMBL" id="HBUF01208514">
    <property type="protein sequence ID" value="CAG6664755.1"/>
    <property type="molecule type" value="Transcribed_RNA"/>
</dbReference>
<dbReference type="EMBL" id="HBUF01165142">
    <property type="protein sequence ID" value="CAG6651017.1"/>
    <property type="molecule type" value="Transcribed_RNA"/>
</dbReference>
<reference evidence="1" key="1">
    <citation type="submission" date="2021-05" db="EMBL/GenBank/DDBJ databases">
        <authorList>
            <person name="Alioto T."/>
            <person name="Alioto T."/>
            <person name="Gomez Garrido J."/>
        </authorList>
    </citation>
    <scope>NUCLEOTIDE SEQUENCE</scope>
</reference>
<dbReference type="EMBL" id="HBUF01388559">
    <property type="protein sequence ID" value="CAG6733015.1"/>
    <property type="molecule type" value="Transcribed_RNA"/>
</dbReference>
<dbReference type="EMBL" id="HBUF01208512">
    <property type="protein sequence ID" value="CAG6664751.1"/>
    <property type="molecule type" value="Transcribed_RNA"/>
</dbReference>
<name>A0A8D8SD31_9HEMI</name>
<evidence type="ECO:0000313" key="1">
    <source>
        <dbReference type="EMBL" id="CAG6664751.1"/>
    </source>
</evidence>
<dbReference type="EMBL" id="HBUF01614610">
    <property type="protein sequence ID" value="CAG6779574.1"/>
    <property type="molecule type" value="Transcribed_RNA"/>
</dbReference>
<dbReference type="AlphaFoldDB" id="A0A8D8SD31"/>
<dbReference type="EMBL" id="HBUF01614611">
    <property type="protein sequence ID" value="CAG6779577.1"/>
    <property type="molecule type" value="Transcribed_RNA"/>
</dbReference>
<proteinExistence type="predicted"/>
<protein>
    <submittedName>
        <fullName evidence="1">Uncharacterized protein</fullName>
    </submittedName>
</protein>
<accession>A0A8D8SD31</accession>